<protein>
    <submittedName>
        <fullName evidence="1">Uncharacterized protein</fullName>
    </submittedName>
</protein>
<accession>A0A6G1R0V1</accession>
<evidence type="ECO:0000313" key="2">
    <source>
        <dbReference type="Proteomes" id="UP000503349"/>
    </source>
</evidence>
<dbReference type="EMBL" id="CM015712">
    <property type="protein sequence ID" value="KAF3708580.1"/>
    <property type="molecule type" value="Genomic_DNA"/>
</dbReference>
<dbReference type="AlphaFoldDB" id="A0A6G1R0V1"/>
<reference evidence="2" key="2">
    <citation type="submission" date="2019-02" db="EMBL/GenBank/DDBJ databases">
        <title>Opniocepnalus argus Var Kimnra genome.</title>
        <authorList>
            <person name="Zhou C."/>
            <person name="Xiao S."/>
        </authorList>
    </citation>
    <scope>NUCLEOTIDE SEQUENCE [LARGE SCALE GENOMIC DNA]</scope>
</reference>
<proteinExistence type="predicted"/>
<dbReference type="Proteomes" id="UP000503349">
    <property type="component" value="Chromosome 1"/>
</dbReference>
<sequence length="64" mass="7237">MLKNSGRKHLRVIFPSSQKGLSFFSENGVAKCEEHLPREAPEESLQGKHLLLAILSLHRDLEDV</sequence>
<evidence type="ECO:0000313" key="1">
    <source>
        <dbReference type="EMBL" id="KAF3708580.1"/>
    </source>
</evidence>
<reference evidence="1 2" key="1">
    <citation type="submission" date="2019-02" db="EMBL/GenBank/DDBJ databases">
        <title>Opniocepnalus argus genome.</title>
        <authorList>
            <person name="Zhou C."/>
            <person name="Xiao S."/>
        </authorList>
    </citation>
    <scope>NUCLEOTIDE SEQUENCE [LARGE SCALE GENOMIC DNA]</scope>
    <source>
        <strain evidence="1">OARG1902GOOAL</strain>
        <tissue evidence="1">Muscle</tissue>
    </source>
</reference>
<name>A0A6G1R0V1_CHAAH</name>
<gene>
    <name evidence="1" type="ORF">EXN66_Car001754</name>
</gene>
<organism evidence="1 2">
    <name type="scientific">Channa argus</name>
    <name type="common">Northern snakehead</name>
    <name type="synonym">Ophicephalus argus</name>
    <dbReference type="NCBI Taxonomy" id="215402"/>
    <lineage>
        <taxon>Eukaryota</taxon>
        <taxon>Metazoa</taxon>
        <taxon>Chordata</taxon>
        <taxon>Craniata</taxon>
        <taxon>Vertebrata</taxon>
        <taxon>Euteleostomi</taxon>
        <taxon>Actinopterygii</taxon>
        <taxon>Neopterygii</taxon>
        <taxon>Teleostei</taxon>
        <taxon>Neoteleostei</taxon>
        <taxon>Acanthomorphata</taxon>
        <taxon>Anabantaria</taxon>
        <taxon>Anabantiformes</taxon>
        <taxon>Channoidei</taxon>
        <taxon>Channidae</taxon>
        <taxon>Channa</taxon>
    </lineage>
</organism>
<keyword evidence="2" id="KW-1185">Reference proteome</keyword>